<dbReference type="AlphaFoldDB" id="A0A3N5XXY9"/>
<evidence type="ECO:0000256" key="4">
    <source>
        <dbReference type="ARBA" id="ARBA00037131"/>
    </source>
</evidence>
<dbReference type="PANTHER" id="PTHR47892">
    <property type="entry name" value="UNIVERSAL STRESS PROTEIN E"/>
    <property type="match status" value="1"/>
</dbReference>
<organism evidence="6 7">
    <name type="scientific">Alteromonas sediminis</name>
    <dbReference type="NCBI Taxonomy" id="2259342"/>
    <lineage>
        <taxon>Bacteria</taxon>
        <taxon>Pseudomonadati</taxon>
        <taxon>Pseudomonadota</taxon>
        <taxon>Gammaproteobacteria</taxon>
        <taxon>Alteromonadales</taxon>
        <taxon>Alteromonadaceae</taxon>
        <taxon>Alteromonas/Salinimonas group</taxon>
        <taxon>Alteromonas</taxon>
    </lineage>
</organism>
<dbReference type="EMBL" id="RPOK01000004">
    <property type="protein sequence ID" value="RPJ65967.1"/>
    <property type="molecule type" value="Genomic_DNA"/>
</dbReference>
<comment type="caution">
    <text evidence="6">The sequence shown here is derived from an EMBL/GenBank/DDBJ whole genome shotgun (WGS) entry which is preliminary data.</text>
</comment>
<evidence type="ECO:0000259" key="5">
    <source>
        <dbReference type="Pfam" id="PF00582"/>
    </source>
</evidence>
<dbReference type="OrthoDB" id="239260at2"/>
<evidence type="ECO:0000256" key="2">
    <source>
        <dbReference type="ARBA" id="ARBA00008791"/>
    </source>
</evidence>
<dbReference type="RefSeq" id="WP_124028598.1">
    <property type="nucleotide sequence ID" value="NZ_JBHRSN010000007.1"/>
</dbReference>
<evidence type="ECO:0000313" key="6">
    <source>
        <dbReference type="EMBL" id="RPJ65967.1"/>
    </source>
</evidence>
<dbReference type="GO" id="GO:0005737">
    <property type="term" value="C:cytoplasm"/>
    <property type="evidence" value="ECO:0007669"/>
    <property type="project" value="UniProtKB-SubCell"/>
</dbReference>
<dbReference type="PRINTS" id="PR01438">
    <property type="entry name" value="UNVRSLSTRESS"/>
</dbReference>
<keyword evidence="3" id="KW-0963">Cytoplasm</keyword>
<dbReference type="InterPro" id="IPR006015">
    <property type="entry name" value="Universal_stress_UspA"/>
</dbReference>
<feature type="domain" description="UspA" evidence="5">
    <location>
        <begin position="177"/>
        <end position="308"/>
    </location>
</feature>
<dbReference type="Proteomes" id="UP000275281">
    <property type="component" value="Unassembled WGS sequence"/>
</dbReference>
<dbReference type="Pfam" id="PF00582">
    <property type="entry name" value="Usp"/>
    <property type="match status" value="1"/>
</dbReference>
<dbReference type="InterPro" id="IPR006016">
    <property type="entry name" value="UspA"/>
</dbReference>
<comment type="subcellular location">
    <subcellularLocation>
        <location evidence="1">Cytoplasm</location>
    </subcellularLocation>
</comment>
<accession>A0A3N5XXY9</accession>
<name>A0A3N5XXY9_9ALTE</name>
<gene>
    <name evidence="6" type="ORF">DRW07_14260</name>
</gene>
<comment type="function">
    <text evidence="4">Required for resistance to DNA-damaging agents.</text>
</comment>
<evidence type="ECO:0000313" key="7">
    <source>
        <dbReference type="Proteomes" id="UP000275281"/>
    </source>
</evidence>
<evidence type="ECO:0000256" key="3">
    <source>
        <dbReference type="ARBA" id="ARBA00022490"/>
    </source>
</evidence>
<dbReference type="Gene3D" id="3.40.50.12370">
    <property type="match status" value="1"/>
</dbReference>
<proteinExistence type="inferred from homology"/>
<sequence>MSNFDSKQVLLVLNKAGKLDESTLLKAADTAQSRDERLTILCVLAEPDFAMHQHFLQMDSGYIKQKISEATKQTIQATVTKHCPQLSINVEISFGKLYLQAIRYTLKNPVSIVIKSAEDPTWMDSIFDSDDMHLMRKCPVPTWLINTGRHQTPGQVVVALDFKAPEEEGAISEFNRQLLDLTLTFVAKTASSITLIHACADSLADFASIWADDPETMQQQITQQEKVTKRAAMKQAHQYLLDKQILPTPVIKTRLIDGHPEESVAAFVKANNTDMLVLGSLGRTGIKGLFMGNTAESILQQIHCSVITAKPQGFESPIA</sequence>
<comment type="similarity">
    <text evidence="2">Belongs to the universal stress protein A family.</text>
</comment>
<keyword evidence="7" id="KW-1185">Reference proteome</keyword>
<reference evidence="6 7" key="1">
    <citation type="submission" date="2018-11" db="EMBL/GenBank/DDBJ databases">
        <authorList>
            <person name="Ye M.-Q."/>
            <person name="Du Z.-J."/>
        </authorList>
    </citation>
    <scope>NUCLEOTIDE SEQUENCE [LARGE SCALE GENOMIC DNA]</scope>
    <source>
        <strain evidence="6 7">U0105</strain>
    </source>
</reference>
<protein>
    <recommendedName>
        <fullName evidence="5">UspA domain-containing protein</fullName>
    </recommendedName>
</protein>
<dbReference type="SUPFAM" id="SSF52402">
    <property type="entry name" value="Adenine nucleotide alpha hydrolases-like"/>
    <property type="match status" value="2"/>
</dbReference>
<dbReference type="PANTHER" id="PTHR47892:SF1">
    <property type="entry name" value="UNIVERSAL STRESS PROTEIN E"/>
    <property type="match status" value="1"/>
</dbReference>
<evidence type="ECO:0000256" key="1">
    <source>
        <dbReference type="ARBA" id="ARBA00004496"/>
    </source>
</evidence>